<evidence type="ECO:0000256" key="2">
    <source>
        <dbReference type="SAM" id="Phobius"/>
    </source>
</evidence>
<keyword evidence="2" id="KW-0472">Membrane</keyword>
<dbReference type="RefSeq" id="WP_318046929.1">
    <property type="nucleotide sequence ID" value="NZ_JAWPFQ010000007.1"/>
</dbReference>
<evidence type="ECO:0000313" key="3">
    <source>
        <dbReference type="EMBL" id="MDW2916276.1"/>
    </source>
</evidence>
<sequence>MKKTKIVRKVKKVSHTRSLMIMATWPIAIGAILGFSYLTYSLVESKYFDVVDQRNLEKTEVNQRGIQLSNEEFGKIVDQMQIDEDFSKYSAEQILDLSRDSASNFHLTTIFNLTNFSSKYPFLKLNINPINKSDVENDDLVTKVVNNNLINVVFSAHDQFTNKTYSKVHSIRGFNGKGDIPFINFNIDQQKSAFILQTAQINQKWNALSFIQALNSEYKNTKDAKKTLEKFGSFLFLDSNDNLVNFPDGTHFDFETDQSGNIIFKNIDDSSGNLWISFGIFDSNKTKIRTFDLKVSNLLDYAQVTNYLNNLIKTDDELIILKDEKIQEIVAQNVSLSTFLVSQTDHSNLFDISKLQNLFTNSSPNFNVRLFGTNIQMDRIGEVELMVQIDFKAKQIEKLAQNQSTPENVSVSSLQQNSPVQQQKTLQNQVSLFQDTGPNNSETSSQENLNDAQTQENYRKFNFIYTLKPFKNLAQRYLDSVIKDNDLYIVRQKFNYLDGAEIINNLRSINASFYSFQENRNTSKGLEIVNLESSPTYDSLTSQRAIVTWFKDFFKDSLTFPSWKKTDENEKPEEVLSKIFAKMNDIINSKQIFSYGVKYNLFFESSTGQLIITISIYDRFNKILGQKDIKISGLSPTNPQLLLAKENQANFFIDGSGGYNVGESDESNLFHSEIKGLKSITNPQVELSLDSSKKRDKKVKLVRNSGILYPSLNDNYLKLFYKSDENTQKTVAFEENTAFFYSFSVQNNLEPEKYKVVLKFITEEKPISDQQTNQDPNLIWVKKLSKKSDLTNLNTTNSDSIPDNTPVWLIGVSKKAEIGSTSANTNQNEKIIGILPVDEGQFTNFVLSYNALNENLPSNSGVTQTQNSQKIIVKIATSKSKDQPQIELEKNFWSTQNASSTTLATSDSSTSAASSTSVTAPTTSTTTVSTPTSTTTTSTGASSATTATPTKTLTLHFGDEENNKTSDKSEVLFRYFIQFNNQFSKKEDFEKAFATALK</sequence>
<evidence type="ECO:0000313" key="4">
    <source>
        <dbReference type="Proteomes" id="UP001287983"/>
    </source>
</evidence>
<reference evidence="3" key="1">
    <citation type="submission" date="2023-10" db="EMBL/GenBank/DDBJ databases">
        <title>Genome sequences of Myoplasma ovipneumoniae isolated from sheep.</title>
        <authorList>
            <person name="Spergser J."/>
        </authorList>
    </citation>
    <scope>NUCLEOTIDE SEQUENCE</scope>
    <source>
        <strain evidence="3">5474_3</strain>
    </source>
</reference>
<dbReference type="AlphaFoldDB" id="A0AAP5Y2D8"/>
<dbReference type="NCBIfam" id="NF038058">
    <property type="entry name" value="adhes_P110_Nter"/>
    <property type="match status" value="1"/>
</dbReference>
<organism evidence="3 4">
    <name type="scientific">Mesomycoplasma ovipneumoniae</name>
    <dbReference type="NCBI Taxonomy" id="29562"/>
    <lineage>
        <taxon>Bacteria</taxon>
        <taxon>Bacillati</taxon>
        <taxon>Mycoplasmatota</taxon>
        <taxon>Mycoplasmoidales</taxon>
        <taxon>Metamycoplasmataceae</taxon>
        <taxon>Mesomycoplasma</taxon>
    </lineage>
</organism>
<dbReference type="Proteomes" id="UP001287983">
    <property type="component" value="Unassembled WGS sequence"/>
</dbReference>
<feature type="transmembrane region" description="Helical" evidence="2">
    <location>
        <begin position="21"/>
        <end position="40"/>
    </location>
</feature>
<keyword evidence="2" id="KW-1133">Transmembrane helix</keyword>
<accession>A0AAP5Y2D8</accession>
<protein>
    <submittedName>
        <fullName evidence="3">P110/LppT family adhesin N-terminal domain</fullName>
    </submittedName>
</protein>
<keyword evidence="2" id="KW-0812">Transmembrane</keyword>
<gene>
    <name evidence="3" type="ORF">R7W55_01395</name>
</gene>
<feature type="region of interest" description="Disordered" evidence="1">
    <location>
        <begin position="433"/>
        <end position="452"/>
    </location>
</feature>
<comment type="caution">
    <text evidence="3">The sequence shown here is derived from an EMBL/GenBank/DDBJ whole genome shotgun (WGS) entry which is preliminary data.</text>
</comment>
<feature type="region of interest" description="Disordered" evidence="1">
    <location>
        <begin position="903"/>
        <end position="947"/>
    </location>
</feature>
<dbReference type="EMBL" id="JAWPFQ010000007">
    <property type="protein sequence ID" value="MDW2916276.1"/>
    <property type="molecule type" value="Genomic_DNA"/>
</dbReference>
<evidence type="ECO:0000256" key="1">
    <source>
        <dbReference type="SAM" id="MobiDB-lite"/>
    </source>
</evidence>
<name>A0AAP5Y2D8_9BACT</name>
<proteinExistence type="predicted"/>